<sequence length="231" mass="25967">MKKIQRAYEVLSNYDENNSSMKSISASFGTKWPYKRTISLPSAMIFRQEIKADKEKLCSRHHPAPILKHKNSRFGFGQLSGGSLSNTEIHIPSLSAIEDGNLSNILHKIIDLEESDKETIHLLVFLLMQFLSRPDQRISLVPQTHEEHVGKPFFAPFSVHLAESSKPHVPPVHETTAAIPCGSTRRSGKSFTSSHFPGNKTGTLHQDNQKIYNFLNLIKVHAKAKCEVSRT</sequence>
<evidence type="ECO:0000313" key="2">
    <source>
        <dbReference type="Proteomes" id="UP000695007"/>
    </source>
</evidence>
<accession>A0AAJ6YTH3</accession>
<keyword evidence="2" id="KW-1185">Reference proteome</keyword>
<dbReference type="RefSeq" id="XP_011503904.1">
    <property type="nucleotide sequence ID" value="XM_011505602.1"/>
</dbReference>
<dbReference type="AlphaFoldDB" id="A0AAJ6YTH3"/>
<name>A0AAJ6YTH3_9HYME</name>
<feature type="compositionally biased region" description="Polar residues" evidence="1">
    <location>
        <begin position="189"/>
        <end position="202"/>
    </location>
</feature>
<protein>
    <submittedName>
        <fullName evidence="3">Uncharacterized protein LOC105366981</fullName>
    </submittedName>
</protein>
<dbReference type="InterPro" id="IPR024855">
    <property type="entry name" value="UNC79"/>
</dbReference>
<organism evidence="2 3">
    <name type="scientific">Ceratosolen solmsi marchali</name>
    <dbReference type="NCBI Taxonomy" id="326594"/>
    <lineage>
        <taxon>Eukaryota</taxon>
        <taxon>Metazoa</taxon>
        <taxon>Ecdysozoa</taxon>
        <taxon>Arthropoda</taxon>
        <taxon>Hexapoda</taxon>
        <taxon>Insecta</taxon>
        <taxon>Pterygota</taxon>
        <taxon>Neoptera</taxon>
        <taxon>Endopterygota</taxon>
        <taxon>Hymenoptera</taxon>
        <taxon>Apocrita</taxon>
        <taxon>Proctotrupomorpha</taxon>
        <taxon>Chalcidoidea</taxon>
        <taxon>Agaonidae</taxon>
        <taxon>Agaoninae</taxon>
        <taxon>Ceratosolen</taxon>
    </lineage>
</organism>
<reference evidence="3" key="1">
    <citation type="submission" date="2025-08" db="UniProtKB">
        <authorList>
            <consortium name="RefSeq"/>
        </authorList>
    </citation>
    <scope>IDENTIFICATION</scope>
</reference>
<evidence type="ECO:0000256" key="1">
    <source>
        <dbReference type="SAM" id="MobiDB-lite"/>
    </source>
</evidence>
<dbReference type="KEGG" id="csol:105366981"/>
<dbReference type="PANTHER" id="PTHR21696:SF2">
    <property type="entry name" value="PROTEIN UNC-79 HOMOLOG"/>
    <property type="match status" value="1"/>
</dbReference>
<dbReference type="Proteomes" id="UP000695007">
    <property type="component" value="Unplaced"/>
</dbReference>
<dbReference type="GeneID" id="105366981"/>
<evidence type="ECO:0000313" key="3">
    <source>
        <dbReference type="RefSeq" id="XP_011503904.1"/>
    </source>
</evidence>
<gene>
    <name evidence="3" type="primary">LOC105366981</name>
</gene>
<proteinExistence type="predicted"/>
<feature type="region of interest" description="Disordered" evidence="1">
    <location>
        <begin position="165"/>
        <end position="202"/>
    </location>
</feature>
<dbReference type="PANTHER" id="PTHR21696">
    <property type="entry name" value="PROTEIN UNC-79 HOMOLOG"/>
    <property type="match status" value="1"/>
</dbReference>